<evidence type="ECO:0000313" key="3">
    <source>
        <dbReference type="Proteomes" id="UP000827549"/>
    </source>
</evidence>
<feature type="compositionally biased region" description="Polar residues" evidence="1">
    <location>
        <begin position="213"/>
        <end position="223"/>
    </location>
</feature>
<reference evidence="2" key="1">
    <citation type="submission" date="2023-10" db="EMBL/GenBank/DDBJ databases">
        <authorList>
            <person name="Noh H."/>
        </authorList>
    </citation>
    <scope>NUCLEOTIDE SEQUENCE</scope>
    <source>
        <strain evidence="2">DUCC4014</strain>
    </source>
</reference>
<proteinExistence type="predicted"/>
<feature type="compositionally biased region" description="Basic and acidic residues" evidence="1">
    <location>
        <begin position="283"/>
        <end position="307"/>
    </location>
</feature>
<gene>
    <name evidence="2" type="ORF">LOC62_02G002256</name>
</gene>
<organism evidence="2 3">
    <name type="scientific">Vanrija pseudolonga</name>
    <dbReference type="NCBI Taxonomy" id="143232"/>
    <lineage>
        <taxon>Eukaryota</taxon>
        <taxon>Fungi</taxon>
        <taxon>Dikarya</taxon>
        <taxon>Basidiomycota</taxon>
        <taxon>Agaricomycotina</taxon>
        <taxon>Tremellomycetes</taxon>
        <taxon>Trichosporonales</taxon>
        <taxon>Trichosporonaceae</taxon>
        <taxon>Vanrija</taxon>
    </lineage>
</organism>
<dbReference type="AlphaFoldDB" id="A0AAF1BGG5"/>
<dbReference type="Proteomes" id="UP000827549">
    <property type="component" value="Chromosome 2"/>
</dbReference>
<feature type="region of interest" description="Disordered" evidence="1">
    <location>
        <begin position="263"/>
        <end position="424"/>
    </location>
</feature>
<dbReference type="GeneID" id="87805504"/>
<feature type="region of interest" description="Disordered" evidence="1">
    <location>
        <begin position="87"/>
        <end position="230"/>
    </location>
</feature>
<evidence type="ECO:0000313" key="2">
    <source>
        <dbReference type="EMBL" id="WOO78717.1"/>
    </source>
</evidence>
<keyword evidence="3" id="KW-1185">Reference proteome</keyword>
<accession>A0AAF1BGG5</accession>
<name>A0AAF1BGG5_9TREE</name>
<sequence length="424" mass="44707">MSSLSSSHAPEAPHRLAGGGGGVPLGSTPPSGIPVLKSRTRSNPRPPSPDFPAGEESLRDAAPPFRVDLDATLAEIEDELEARAAERYMLAKPSPAATAPRTPSAPTTPITPHSRSSRNGGGGANGTTGSVSNRPKRRISQQHQSPKASVTTPLGRSATLNGHSPAGSVGRSTLNSRKRHGSDSAGVALGTPKTPRTPRATVSTPKVRASVDTPRSNLGTTPPAQKHIGIAAHFIPPENNYTPPKGADWDDVVLPTVARKTGISVARQGDDDGPSGDDDLAVEWDKDGNPVRWESQVRERRERDPSERGPVSYSSDFGPSFARPGRREPESIELTPIRAPAGQATALEPSSPAPNSRRQSRVPSAAVSASDQRQPSSSQQQQQQHPHQAQADSFAPAPFSPPHKAKMRRDHSDEVKAGCGCVIM</sequence>
<feature type="compositionally biased region" description="Low complexity" evidence="1">
    <location>
        <begin position="91"/>
        <end position="118"/>
    </location>
</feature>
<protein>
    <submittedName>
        <fullName evidence="2">Uncharacterized protein</fullName>
    </submittedName>
</protein>
<dbReference type="EMBL" id="CP086715">
    <property type="protein sequence ID" value="WOO78717.1"/>
    <property type="molecule type" value="Genomic_DNA"/>
</dbReference>
<feature type="region of interest" description="Disordered" evidence="1">
    <location>
        <begin position="1"/>
        <end position="66"/>
    </location>
</feature>
<feature type="compositionally biased region" description="Acidic residues" evidence="1">
    <location>
        <begin position="271"/>
        <end position="282"/>
    </location>
</feature>
<feature type="compositionally biased region" description="Polar residues" evidence="1">
    <location>
        <begin position="141"/>
        <end position="162"/>
    </location>
</feature>
<evidence type="ECO:0000256" key="1">
    <source>
        <dbReference type="SAM" id="MobiDB-lite"/>
    </source>
</evidence>
<dbReference type="RefSeq" id="XP_062624749.1">
    <property type="nucleotide sequence ID" value="XM_062768765.1"/>
</dbReference>
<feature type="compositionally biased region" description="Low complexity" evidence="1">
    <location>
        <begin position="368"/>
        <end position="397"/>
    </location>
</feature>